<dbReference type="CDD" id="cd11386">
    <property type="entry name" value="MCP_signal"/>
    <property type="match status" value="1"/>
</dbReference>
<keyword evidence="5" id="KW-1133">Transmembrane helix</keyword>
<protein>
    <submittedName>
        <fullName evidence="7">Methyl-accepting chemotaxis protein</fullName>
    </submittedName>
</protein>
<dbReference type="EMBL" id="JANRMI010000003">
    <property type="protein sequence ID" value="MDG0817081.1"/>
    <property type="molecule type" value="Genomic_DNA"/>
</dbReference>
<dbReference type="PANTHER" id="PTHR43531:SF14">
    <property type="entry name" value="METHYL-ACCEPTING CHEMOTAXIS PROTEIN I-RELATED"/>
    <property type="match status" value="1"/>
</dbReference>
<feature type="transmembrane region" description="Helical" evidence="5">
    <location>
        <begin position="196"/>
        <end position="215"/>
    </location>
</feature>
<dbReference type="SMART" id="SM00283">
    <property type="entry name" value="MA"/>
    <property type="match status" value="1"/>
</dbReference>
<evidence type="ECO:0000256" key="4">
    <source>
        <dbReference type="SAM" id="Coils"/>
    </source>
</evidence>
<keyword evidence="1" id="KW-0488">Methylation</keyword>
<accession>A0ABT6DMN6</accession>
<dbReference type="InterPro" id="IPR051310">
    <property type="entry name" value="MCP_chemotaxis"/>
</dbReference>
<comment type="caution">
    <text evidence="7">The sequence shown here is derived from an EMBL/GenBank/DDBJ whole genome shotgun (WGS) entry which is preliminary data.</text>
</comment>
<name>A0ABT6DMN6_9BACT</name>
<feature type="domain" description="Methyl-accepting transducer" evidence="6">
    <location>
        <begin position="232"/>
        <end position="461"/>
    </location>
</feature>
<dbReference type="InterPro" id="IPR024478">
    <property type="entry name" value="HlyB_4HB_MCP"/>
</dbReference>
<reference evidence="7" key="1">
    <citation type="submission" date="2022-08" db="EMBL/GenBank/DDBJ databases">
        <title>Novel Bdellovibrio Species Isolated from Svalbard: Designation Bdellovibrio svalbardensis.</title>
        <authorList>
            <person name="Mitchell R.J."/>
            <person name="Choi S.Y."/>
        </authorList>
    </citation>
    <scope>NUCLEOTIDE SEQUENCE</scope>
    <source>
        <strain evidence="7">PAP01</strain>
    </source>
</reference>
<keyword evidence="5" id="KW-0472">Membrane</keyword>
<evidence type="ECO:0000256" key="5">
    <source>
        <dbReference type="SAM" id="Phobius"/>
    </source>
</evidence>
<organism evidence="7 8">
    <name type="scientific">Bdellovibrio svalbardensis</name>
    <dbReference type="NCBI Taxonomy" id="2972972"/>
    <lineage>
        <taxon>Bacteria</taxon>
        <taxon>Pseudomonadati</taxon>
        <taxon>Bdellovibrionota</taxon>
        <taxon>Bdellovibrionia</taxon>
        <taxon>Bdellovibrionales</taxon>
        <taxon>Pseudobdellovibrionaceae</taxon>
        <taxon>Bdellovibrio</taxon>
    </lineage>
</organism>
<feature type="coiled-coil region" evidence="4">
    <location>
        <begin position="432"/>
        <end position="459"/>
    </location>
</feature>
<feature type="transmembrane region" description="Helical" evidence="5">
    <location>
        <begin position="12"/>
        <end position="34"/>
    </location>
</feature>
<evidence type="ECO:0000256" key="3">
    <source>
        <dbReference type="PROSITE-ProRule" id="PRU00284"/>
    </source>
</evidence>
<dbReference type="Proteomes" id="UP001152321">
    <property type="component" value="Unassembled WGS sequence"/>
</dbReference>
<evidence type="ECO:0000313" key="7">
    <source>
        <dbReference type="EMBL" id="MDG0817081.1"/>
    </source>
</evidence>
<gene>
    <name evidence="7" type="ORF">NWE73_11935</name>
</gene>
<dbReference type="Pfam" id="PF12729">
    <property type="entry name" value="4HB_MCP_1"/>
    <property type="match status" value="1"/>
</dbReference>
<keyword evidence="5" id="KW-0812">Transmembrane</keyword>
<dbReference type="InterPro" id="IPR004090">
    <property type="entry name" value="Chemotax_Me-accpt_rcpt"/>
</dbReference>
<evidence type="ECO:0000259" key="6">
    <source>
        <dbReference type="PROSITE" id="PS50111"/>
    </source>
</evidence>
<dbReference type="PRINTS" id="PR00260">
    <property type="entry name" value="CHEMTRNSDUCR"/>
</dbReference>
<dbReference type="PANTHER" id="PTHR43531">
    <property type="entry name" value="PROTEIN ICFG"/>
    <property type="match status" value="1"/>
</dbReference>
<dbReference type="Gene3D" id="1.10.287.950">
    <property type="entry name" value="Methyl-accepting chemotaxis protein"/>
    <property type="match status" value="1"/>
</dbReference>
<dbReference type="Pfam" id="PF00015">
    <property type="entry name" value="MCPsignal"/>
    <property type="match status" value="1"/>
</dbReference>
<dbReference type="PROSITE" id="PS50111">
    <property type="entry name" value="CHEMOTAXIS_TRANSDUC_2"/>
    <property type="match status" value="1"/>
</dbReference>
<evidence type="ECO:0000256" key="1">
    <source>
        <dbReference type="ARBA" id="ARBA00022481"/>
    </source>
</evidence>
<dbReference type="SUPFAM" id="SSF58104">
    <property type="entry name" value="Methyl-accepting chemotaxis protein (MCP) signaling domain"/>
    <property type="match status" value="1"/>
</dbReference>
<keyword evidence="3" id="KW-0807">Transducer</keyword>
<keyword evidence="8" id="KW-1185">Reference proteome</keyword>
<keyword evidence="4" id="KW-0175">Coiled coil</keyword>
<dbReference type="RefSeq" id="WP_277578557.1">
    <property type="nucleotide sequence ID" value="NZ_JANRMI010000003.1"/>
</dbReference>
<evidence type="ECO:0000256" key="2">
    <source>
        <dbReference type="ARBA" id="ARBA00029447"/>
    </source>
</evidence>
<dbReference type="InterPro" id="IPR004089">
    <property type="entry name" value="MCPsignal_dom"/>
</dbReference>
<proteinExistence type="inferred from homology"/>
<sequence>MSKWFRGLRFKFLAPVFFQVAIILMVGGTSFVFMGKLSAEIEEASLKRLPEANSLATMNSKVHEVVRYLWGIYGSGIDVEQRKKLTDEVSQAIADFEAAKVEYEKFDRSADGKDLYKPVNEQWAAFKAEVDSALKYLSKNDPRWDEMAKYNLSAKVRDSAAPLVASFKKISSHTLEEQKKRGQESVSQAHLSKQTIILVSGVMFLLSLVVTFMLATNLTKRITQFISQIRTSSETVNSASGSLSSASQILSSSSVEAAASLEETVASLNMIMDLVKGNDQKLKLVTDLSRQAGEAAHHGENEVRTLGDAMAQISDSSKRISEITDVIDDIAFQTNLLALNASVEAARAGEHGRGFAVVAEAVRTLAQRSAIAAKDISSLIKETSERVERGASIAGKSSSALKNIVEVVEKVTVLNSEISAASQEQSEGINQINHAMTQLDESTQKNAQMAQEVANSSEKMRHETDGIHADIFEFNKVVEGSKQNVEDEGLKAA</sequence>
<comment type="similarity">
    <text evidence="2">Belongs to the methyl-accepting chemotaxis (MCP) protein family.</text>
</comment>
<evidence type="ECO:0000313" key="8">
    <source>
        <dbReference type="Proteomes" id="UP001152321"/>
    </source>
</evidence>